<name>A0ABR1MAT5_9PEZI</name>
<reference evidence="2 3" key="1">
    <citation type="submission" date="2024-04" db="EMBL/GenBank/DDBJ databases">
        <title>Phyllosticta paracitricarpa is synonymous to the EU quarantine fungus P. citricarpa based on phylogenomic analyses.</title>
        <authorList>
            <consortium name="Lawrence Berkeley National Laboratory"/>
            <person name="Van ingen-buijs V.A."/>
            <person name="Van westerhoven A.C."/>
            <person name="Haridas S."/>
            <person name="Skiadas P."/>
            <person name="Martin F."/>
            <person name="Groenewald J.Z."/>
            <person name="Crous P.W."/>
            <person name="Seidl M.F."/>
        </authorList>
    </citation>
    <scope>NUCLEOTIDE SEQUENCE [LARGE SCALE GENOMIC DNA]</scope>
    <source>
        <strain evidence="2 3">CPC 17464</strain>
    </source>
</reference>
<comment type="caution">
    <text evidence="2">The sequence shown here is derived from an EMBL/GenBank/DDBJ whole genome shotgun (WGS) entry which is preliminary data.</text>
</comment>
<accession>A0ABR1MAT5</accession>
<dbReference type="EMBL" id="JBBPEH010000001">
    <property type="protein sequence ID" value="KAK7544993.1"/>
    <property type="molecule type" value="Genomic_DNA"/>
</dbReference>
<feature type="transmembrane region" description="Helical" evidence="1">
    <location>
        <begin position="21"/>
        <end position="38"/>
    </location>
</feature>
<organism evidence="2 3">
    <name type="scientific">Phyllosticta citribraziliensis</name>
    <dbReference type="NCBI Taxonomy" id="989973"/>
    <lineage>
        <taxon>Eukaryota</taxon>
        <taxon>Fungi</taxon>
        <taxon>Dikarya</taxon>
        <taxon>Ascomycota</taxon>
        <taxon>Pezizomycotina</taxon>
        <taxon>Dothideomycetes</taxon>
        <taxon>Dothideomycetes incertae sedis</taxon>
        <taxon>Botryosphaeriales</taxon>
        <taxon>Phyllostictaceae</taxon>
        <taxon>Phyllosticta</taxon>
    </lineage>
</organism>
<evidence type="ECO:0000256" key="1">
    <source>
        <dbReference type="SAM" id="Phobius"/>
    </source>
</evidence>
<keyword evidence="1" id="KW-0472">Membrane</keyword>
<keyword evidence="1" id="KW-0812">Transmembrane</keyword>
<gene>
    <name evidence="2" type="ORF">J3D65DRAFT_611465</name>
</gene>
<keyword evidence="1" id="KW-1133">Transmembrane helix</keyword>
<dbReference type="GeneID" id="92031819"/>
<sequence length="84" mass="9659">MELLGRCFGFYSVALTGLGPSLTWIIFYLLLCVVISVTQTRLHLWVQRNGYLFGLRDVGILWHFTGPRHLILQMLNVLIQVVAR</sequence>
<protein>
    <submittedName>
        <fullName evidence="2">Uncharacterized protein</fullName>
    </submittedName>
</protein>
<evidence type="ECO:0000313" key="3">
    <source>
        <dbReference type="Proteomes" id="UP001360953"/>
    </source>
</evidence>
<dbReference type="RefSeq" id="XP_066660228.1">
    <property type="nucleotide sequence ID" value="XM_066798913.1"/>
</dbReference>
<evidence type="ECO:0000313" key="2">
    <source>
        <dbReference type="EMBL" id="KAK7544993.1"/>
    </source>
</evidence>
<proteinExistence type="predicted"/>
<keyword evidence="3" id="KW-1185">Reference proteome</keyword>
<dbReference type="Proteomes" id="UP001360953">
    <property type="component" value="Unassembled WGS sequence"/>
</dbReference>